<gene>
    <name evidence="2" type="ORF">POL67_47770</name>
</gene>
<dbReference type="EMBL" id="JAQNDO010000001">
    <property type="protein sequence ID" value="MDC0749120.1"/>
    <property type="molecule type" value="Genomic_DNA"/>
</dbReference>
<evidence type="ECO:0008006" key="4">
    <source>
        <dbReference type="Google" id="ProtNLM"/>
    </source>
</evidence>
<reference evidence="2 3" key="1">
    <citation type="submission" date="2022-11" db="EMBL/GenBank/DDBJ databases">
        <title>Minimal conservation of predation-associated metabolite biosynthetic gene clusters underscores biosynthetic potential of Myxococcota including descriptions for ten novel species: Archangium lansinium sp. nov., Myxococcus landrumus sp. nov., Nannocystis bai.</title>
        <authorList>
            <person name="Ahearne A."/>
            <person name="Stevens C."/>
            <person name="Dowd S."/>
        </authorList>
    </citation>
    <scope>NUCLEOTIDE SEQUENCE [LARGE SCALE GENOMIC DNA]</scope>
    <source>
        <strain evidence="2 3">RJM3</strain>
    </source>
</reference>
<name>A0ABT5F4W6_9BACT</name>
<evidence type="ECO:0000313" key="2">
    <source>
        <dbReference type="EMBL" id="MDC0749120.1"/>
    </source>
</evidence>
<dbReference type="RefSeq" id="WP_271928597.1">
    <property type="nucleotide sequence ID" value="NZ_JAQNDO010000001.1"/>
</dbReference>
<dbReference type="PROSITE" id="PS51257">
    <property type="entry name" value="PROKAR_LIPOPROTEIN"/>
    <property type="match status" value="1"/>
</dbReference>
<evidence type="ECO:0000313" key="3">
    <source>
        <dbReference type="Proteomes" id="UP001221411"/>
    </source>
</evidence>
<feature type="compositionally biased region" description="Low complexity" evidence="1">
    <location>
        <begin position="220"/>
        <end position="235"/>
    </location>
</feature>
<protein>
    <recommendedName>
        <fullName evidence="4">Lipoprotein</fullName>
    </recommendedName>
</protein>
<comment type="caution">
    <text evidence="2">The sequence shown here is derived from an EMBL/GenBank/DDBJ whole genome shotgun (WGS) entry which is preliminary data.</text>
</comment>
<feature type="region of interest" description="Disordered" evidence="1">
    <location>
        <begin position="216"/>
        <end position="243"/>
    </location>
</feature>
<evidence type="ECO:0000256" key="1">
    <source>
        <dbReference type="SAM" id="MobiDB-lite"/>
    </source>
</evidence>
<sequence>MERTLLGVTLAATLLFGAAGCVTPRVSLAEGPREYVATDYESVLRKWTRTEDLFAVSELENYLTATATFESWDFRWAYVVRYVQDYRLTIDQRKKLLERTLDETRQRHQFFVALYGGERRFNDLTKPDSAWIVRLIDDTGNETAPEEIIAITKPNALERTYFPYSTVHRQAFRIRFPRSTGDGRPTISPQAKWFGVRFAGAQGNSELIWMIEETGPAEGASSADPASPNAPAADPLRTTTAVR</sequence>
<keyword evidence="3" id="KW-1185">Reference proteome</keyword>
<organism evidence="2 3">
    <name type="scientific">Polyangium mundeleinium</name>
    <dbReference type="NCBI Taxonomy" id="2995306"/>
    <lineage>
        <taxon>Bacteria</taxon>
        <taxon>Pseudomonadati</taxon>
        <taxon>Myxococcota</taxon>
        <taxon>Polyangia</taxon>
        <taxon>Polyangiales</taxon>
        <taxon>Polyangiaceae</taxon>
        <taxon>Polyangium</taxon>
    </lineage>
</organism>
<dbReference type="Proteomes" id="UP001221411">
    <property type="component" value="Unassembled WGS sequence"/>
</dbReference>
<proteinExistence type="predicted"/>
<accession>A0ABT5F4W6</accession>